<dbReference type="Gramene" id="Psat07G0004300-T1">
    <property type="protein sequence ID" value="KAI5382468.1"/>
    <property type="gene ID" value="KIW84_070043"/>
</dbReference>
<dbReference type="AlphaFoldDB" id="A0A9D4VEN3"/>
<evidence type="ECO:0000313" key="3">
    <source>
        <dbReference type="Proteomes" id="UP001058974"/>
    </source>
</evidence>
<proteinExistence type="predicted"/>
<accession>A0A9D4VEN3</accession>
<name>A0A9D4VEN3_PEA</name>
<gene>
    <name evidence="2" type="ORF">KIW84_070043</name>
</gene>
<organism evidence="2 3">
    <name type="scientific">Pisum sativum</name>
    <name type="common">Garden pea</name>
    <name type="synonym">Lathyrus oleraceus</name>
    <dbReference type="NCBI Taxonomy" id="3888"/>
    <lineage>
        <taxon>Eukaryota</taxon>
        <taxon>Viridiplantae</taxon>
        <taxon>Streptophyta</taxon>
        <taxon>Embryophyta</taxon>
        <taxon>Tracheophyta</taxon>
        <taxon>Spermatophyta</taxon>
        <taxon>Magnoliopsida</taxon>
        <taxon>eudicotyledons</taxon>
        <taxon>Gunneridae</taxon>
        <taxon>Pentapetalae</taxon>
        <taxon>rosids</taxon>
        <taxon>fabids</taxon>
        <taxon>Fabales</taxon>
        <taxon>Fabaceae</taxon>
        <taxon>Papilionoideae</taxon>
        <taxon>50 kb inversion clade</taxon>
        <taxon>NPAAA clade</taxon>
        <taxon>Hologalegina</taxon>
        <taxon>IRL clade</taxon>
        <taxon>Fabeae</taxon>
        <taxon>Lathyrus</taxon>
    </lineage>
</organism>
<sequence>MNNPTNRRIWNALHMDGSSKLIEKISCASDMVEKSCFALGDDETHQSLLSELNESQRKAICACLSSLHCSKSTVDLISGPPGSGKTKTLGTLLFALLKMNRRTLVSAPTNIAIKEVASHVLSIARQSFHDGDALIRNIGDILLFGNHEQLKVDAEIEEIYLDYRVKKLS</sequence>
<dbReference type="InterPro" id="IPR027417">
    <property type="entry name" value="P-loop_NTPase"/>
</dbReference>
<dbReference type="Gramene" id="PSAT_LOCUS33526_t1">
    <property type="protein sequence ID" value="CAL5215371.1"/>
    <property type="gene ID" value="PSAT_LOCUS33526"/>
</dbReference>
<dbReference type="Proteomes" id="UP001058974">
    <property type="component" value="Chromosome 7"/>
</dbReference>
<dbReference type="InterPro" id="IPR045055">
    <property type="entry name" value="DNA2/NAM7-like"/>
</dbReference>
<comment type="caution">
    <text evidence="2">The sequence shown here is derived from an EMBL/GenBank/DDBJ whole genome shotgun (WGS) entry which is preliminary data.</text>
</comment>
<reference evidence="2 3" key="1">
    <citation type="journal article" date="2022" name="Nat. Genet.">
        <title>Improved pea reference genome and pan-genome highlight genomic features and evolutionary characteristics.</title>
        <authorList>
            <person name="Yang T."/>
            <person name="Liu R."/>
            <person name="Luo Y."/>
            <person name="Hu S."/>
            <person name="Wang D."/>
            <person name="Wang C."/>
            <person name="Pandey M.K."/>
            <person name="Ge S."/>
            <person name="Xu Q."/>
            <person name="Li N."/>
            <person name="Li G."/>
            <person name="Huang Y."/>
            <person name="Saxena R.K."/>
            <person name="Ji Y."/>
            <person name="Li M."/>
            <person name="Yan X."/>
            <person name="He Y."/>
            <person name="Liu Y."/>
            <person name="Wang X."/>
            <person name="Xiang C."/>
            <person name="Varshney R.K."/>
            <person name="Ding H."/>
            <person name="Gao S."/>
            <person name="Zong X."/>
        </authorList>
    </citation>
    <scope>NUCLEOTIDE SEQUENCE [LARGE SCALE GENOMIC DNA]</scope>
    <source>
        <strain evidence="2 3">cv. Zhongwan 6</strain>
    </source>
</reference>
<keyword evidence="3" id="KW-1185">Reference proteome</keyword>
<dbReference type="InterPro" id="IPR041677">
    <property type="entry name" value="DNA2/NAM7_AAA_11"/>
</dbReference>
<dbReference type="EMBL" id="JAMSHJ010000007">
    <property type="protein sequence ID" value="KAI5382468.1"/>
    <property type="molecule type" value="Genomic_DNA"/>
</dbReference>
<dbReference type="PANTHER" id="PTHR10887">
    <property type="entry name" value="DNA2/NAM7 HELICASE FAMILY"/>
    <property type="match status" value="1"/>
</dbReference>
<protein>
    <recommendedName>
        <fullName evidence="1">DNA2/NAM7 helicase helicase domain-containing protein</fullName>
    </recommendedName>
</protein>
<dbReference type="PANTHER" id="PTHR10887:SF515">
    <property type="entry name" value="P-LOOP CONTAINING NUCLEOSIDE TRIPHOSPHATE HYDROLASES SUPERFAMILY PROTEIN"/>
    <property type="match status" value="1"/>
</dbReference>
<dbReference type="GO" id="GO:0004386">
    <property type="term" value="F:helicase activity"/>
    <property type="evidence" value="ECO:0007669"/>
    <property type="project" value="InterPro"/>
</dbReference>
<feature type="domain" description="DNA2/NAM7 helicase helicase" evidence="1">
    <location>
        <begin position="51"/>
        <end position="167"/>
    </location>
</feature>
<evidence type="ECO:0000313" key="2">
    <source>
        <dbReference type="EMBL" id="KAI5382468.1"/>
    </source>
</evidence>
<dbReference type="SUPFAM" id="SSF52540">
    <property type="entry name" value="P-loop containing nucleoside triphosphate hydrolases"/>
    <property type="match status" value="1"/>
</dbReference>
<evidence type="ECO:0000259" key="1">
    <source>
        <dbReference type="Pfam" id="PF13086"/>
    </source>
</evidence>
<dbReference type="Gene3D" id="3.40.50.300">
    <property type="entry name" value="P-loop containing nucleotide triphosphate hydrolases"/>
    <property type="match status" value="1"/>
</dbReference>
<dbReference type="Pfam" id="PF13086">
    <property type="entry name" value="AAA_11"/>
    <property type="match status" value="1"/>
</dbReference>